<reference evidence="1" key="1">
    <citation type="journal article" date="2015" name="Proc. Natl. Acad. Sci. U.S.A.">
        <title>Networks of energetic and metabolic interactions define dynamics in microbial communities.</title>
        <authorList>
            <person name="Embree M."/>
            <person name="Liu J.K."/>
            <person name="Al-Bassam M.M."/>
            <person name="Zengler K."/>
        </authorList>
    </citation>
    <scope>NUCLEOTIDE SEQUENCE</scope>
</reference>
<gene>
    <name evidence="1" type="ORF">ASZ90_010626</name>
</gene>
<name>A0A0W8FFJ3_9ZZZZ</name>
<evidence type="ECO:0000313" key="1">
    <source>
        <dbReference type="EMBL" id="KUG19656.1"/>
    </source>
</evidence>
<sequence length="52" mass="5908">MIRCTYGSNSIFCRTTKSNRTRTTDAGRIRGGAVGYPGAPFRLRDARELYRH</sequence>
<dbReference type="AlphaFoldDB" id="A0A0W8FFJ3"/>
<comment type="caution">
    <text evidence="1">The sequence shown here is derived from an EMBL/GenBank/DDBJ whole genome shotgun (WGS) entry which is preliminary data.</text>
</comment>
<protein>
    <submittedName>
        <fullName evidence="1">Uncharacterized protein</fullName>
    </submittedName>
</protein>
<organism evidence="1">
    <name type="scientific">hydrocarbon metagenome</name>
    <dbReference type="NCBI Taxonomy" id="938273"/>
    <lineage>
        <taxon>unclassified sequences</taxon>
        <taxon>metagenomes</taxon>
        <taxon>ecological metagenomes</taxon>
    </lineage>
</organism>
<accession>A0A0W8FFJ3</accession>
<proteinExistence type="predicted"/>
<dbReference type="EMBL" id="LNQE01001267">
    <property type="protein sequence ID" value="KUG19656.1"/>
    <property type="molecule type" value="Genomic_DNA"/>
</dbReference>